<dbReference type="InterPro" id="IPR052350">
    <property type="entry name" value="Metallo-dep_Lactonases"/>
</dbReference>
<organism evidence="3 4">
    <name type="scientific">Microbacterium marinum</name>
    <dbReference type="NCBI Taxonomy" id="421115"/>
    <lineage>
        <taxon>Bacteria</taxon>
        <taxon>Bacillati</taxon>
        <taxon>Actinomycetota</taxon>
        <taxon>Actinomycetes</taxon>
        <taxon>Micrococcales</taxon>
        <taxon>Microbacteriaceae</taxon>
        <taxon>Microbacterium</taxon>
    </lineage>
</organism>
<gene>
    <name evidence="3" type="ORF">BKA24_002951</name>
</gene>
<evidence type="ECO:0000256" key="1">
    <source>
        <dbReference type="ARBA" id="ARBA00038310"/>
    </source>
</evidence>
<comment type="caution">
    <text evidence="3">The sequence shown here is derived from an EMBL/GenBank/DDBJ whole genome shotgun (WGS) entry which is preliminary data.</text>
</comment>
<dbReference type="Proteomes" id="UP000573729">
    <property type="component" value="Unassembled WGS sequence"/>
</dbReference>
<keyword evidence="4" id="KW-1185">Reference proteome</keyword>
<dbReference type="InterPro" id="IPR032466">
    <property type="entry name" value="Metal_Hydrolase"/>
</dbReference>
<dbReference type="Pfam" id="PF04909">
    <property type="entry name" value="Amidohydro_2"/>
    <property type="match status" value="1"/>
</dbReference>
<dbReference type="RefSeq" id="WP_184219947.1">
    <property type="nucleotide sequence ID" value="NZ_JACHMD010000001.1"/>
</dbReference>
<dbReference type="PANTHER" id="PTHR43569">
    <property type="entry name" value="AMIDOHYDROLASE"/>
    <property type="match status" value="1"/>
</dbReference>
<protein>
    <submittedName>
        <fullName evidence="3">Putative TIM-barrel fold metal-dependent hydrolase</fullName>
    </submittedName>
</protein>
<keyword evidence="3" id="KW-0378">Hydrolase</keyword>
<dbReference type="PANTHER" id="PTHR43569:SF2">
    <property type="entry name" value="AMIDOHYDROLASE-RELATED DOMAIN-CONTAINING PROTEIN"/>
    <property type="match status" value="1"/>
</dbReference>
<dbReference type="SUPFAM" id="SSF51556">
    <property type="entry name" value="Metallo-dependent hydrolases"/>
    <property type="match status" value="1"/>
</dbReference>
<proteinExistence type="inferred from homology"/>
<feature type="domain" description="Amidohydrolase-related" evidence="2">
    <location>
        <begin position="3"/>
        <end position="265"/>
    </location>
</feature>
<dbReference type="Gene3D" id="3.20.20.140">
    <property type="entry name" value="Metal-dependent hydrolases"/>
    <property type="match status" value="1"/>
</dbReference>
<sequence>MIIDSHCHAWRTWPYEPAVAQPEEHASLQRAWRELVSWGVSSALVVAARLTGNSDNNEWLTAQAPAFDGVFAIAADWDSRWLPTYHAPDADARLGAILREMRPQAVAHYLGDADDGWFGEPATDVALALLAEHATPLSLHAPPGWRDAVIGAARRHPGLPIVLHHLAFSGHDDVDDLRALAACDNVYVKASGAYYASAADSARTLAARTRAAVDLFGPLRVLWGSDHPVAQRRGFDPRVHLEAVAAVLDPAEQRAVLGDNARRLFFEEPE</sequence>
<evidence type="ECO:0000259" key="2">
    <source>
        <dbReference type="Pfam" id="PF04909"/>
    </source>
</evidence>
<reference evidence="3 4" key="1">
    <citation type="submission" date="2020-08" db="EMBL/GenBank/DDBJ databases">
        <title>Sequencing the genomes of 1000 actinobacteria strains.</title>
        <authorList>
            <person name="Klenk H.-P."/>
        </authorList>
    </citation>
    <scope>NUCLEOTIDE SEQUENCE [LARGE SCALE GENOMIC DNA]</scope>
    <source>
        <strain evidence="3 4">DSM 24947</strain>
    </source>
</reference>
<dbReference type="EMBL" id="JACHMD010000001">
    <property type="protein sequence ID" value="MBB4668242.1"/>
    <property type="molecule type" value="Genomic_DNA"/>
</dbReference>
<comment type="similarity">
    <text evidence="1">Belongs to the metallo-dependent hydrolases superfamily.</text>
</comment>
<dbReference type="InterPro" id="IPR006680">
    <property type="entry name" value="Amidohydro-rel"/>
</dbReference>
<dbReference type="GO" id="GO:0016787">
    <property type="term" value="F:hydrolase activity"/>
    <property type="evidence" value="ECO:0007669"/>
    <property type="project" value="UniProtKB-KW"/>
</dbReference>
<evidence type="ECO:0000313" key="4">
    <source>
        <dbReference type="Proteomes" id="UP000573729"/>
    </source>
</evidence>
<dbReference type="AlphaFoldDB" id="A0A7W7FJM6"/>
<evidence type="ECO:0000313" key="3">
    <source>
        <dbReference type="EMBL" id="MBB4668242.1"/>
    </source>
</evidence>
<accession>A0A7W7FJM6</accession>
<name>A0A7W7FJM6_9MICO</name>